<keyword evidence="4" id="KW-0762">Sugar transport</keyword>
<accession>A0ABT9D682</accession>
<feature type="domain" description="PTS EIIB type-2" evidence="7">
    <location>
        <begin position="10"/>
        <end position="99"/>
    </location>
</feature>
<evidence type="ECO:0000313" key="9">
    <source>
        <dbReference type="Proteomes" id="UP001232536"/>
    </source>
</evidence>
<dbReference type="RefSeq" id="WP_304599363.1">
    <property type="nucleotide sequence ID" value="NZ_JAUQYO010000003.1"/>
</dbReference>
<comment type="function">
    <text evidence="1">The phosphoenolpyruvate-dependent sugar phosphotransferase system (sugar PTS), a major carbohydrate active transport system, catalyzes the phosphorylation of incoming sugar substrates concomitantly with their translocation across the cell membrane. The enzyme II CmtAB PTS system is involved in D-mannitol transport.</text>
</comment>
<reference evidence="8 9" key="1">
    <citation type="submission" date="2023-07" db="EMBL/GenBank/DDBJ databases">
        <title>Description of novel actinomycetes strains, isolated from tidal flat sediment.</title>
        <authorList>
            <person name="Lu C."/>
        </authorList>
    </citation>
    <scope>NUCLEOTIDE SEQUENCE [LARGE SCALE GENOMIC DNA]</scope>
    <source>
        <strain evidence="8 9">SYSU T00b441</strain>
    </source>
</reference>
<comment type="caution">
    <text evidence="8">The sequence shown here is derived from an EMBL/GenBank/DDBJ whole genome shotgun (WGS) entry which is preliminary data.</text>
</comment>
<evidence type="ECO:0000256" key="3">
    <source>
        <dbReference type="ARBA" id="ARBA00022553"/>
    </source>
</evidence>
<keyword evidence="6" id="KW-0598">Phosphotransferase system</keyword>
<keyword evidence="3" id="KW-0597">Phosphoprotein</keyword>
<dbReference type="PANTHER" id="PTHR30181">
    <property type="entry name" value="MANNITOL PERMEASE IIC COMPONENT"/>
    <property type="match status" value="1"/>
</dbReference>
<name>A0ABT9D682_9CELL</name>
<dbReference type="EMBL" id="JAUQYP010000001">
    <property type="protein sequence ID" value="MDO8105654.1"/>
    <property type="molecule type" value="Genomic_DNA"/>
</dbReference>
<evidence type="ECO:0000259" key="7">
    <source>
        <dbReference type="PROSITE" id="PS51099"/>
    </source>
</evidence>
<gene>
    <name evidence="8" type="ORF">Q6348_00390</name>
</gene>
<dbReference type="PROSITE" id="PS51099">
    <property type="entry name" value="PTS_EIIB_TYPE_2"/>
    <property type="match status" value="1"/>
</dbReference>
<proteinExistence type="predicted"/>
<evidence type="ECO:0000256" key="2">
    <source>
        <dbReference type="ARBA" id="ARBA00022448"/>
    </source>
</evidence>
<dbReference type="PANTHER" id="PTHR30181:SF2">
    <property type="entry name" value="PTS SYSTEM MANNITOL-SPECIFIC EIICBA COMPONENT"/>
    <property type="match status" value="1"/>
</dbReference>
<keyword evidence="9" id="KW-1185">Reference proteome</keyword>
<dbReference type="InterPro" id="IPR003501">
    <property type="entry name" value="PTS_EIIB_2/3"/>
</dbReference>
<evidence type="ECO:0000256" key="6">
    <source>
        <dbReference type="ARBA" id="ARBA00022683"/>
    </source>
</evidence>
<organism evidence="8 9">
    <name type="scientific">Actinotalea lenta</name>
    <dbReference type="NCBI Taxonomy" id="3064654"/>
    <lineage>
        <taxon>Bacteria</taxon>
        <taxon>Bacillati</taxon>
        <taxon>Actinomycetota</taxon>
        <taxon>Actinomycetes</taxon>
        <taxon>Micrococcales</taxon>
        <taxon>Cellulomonadaceae</taxon>
        <taxon>Actinotalea</taxon>
    </lineage>
</organism>
<keyword evidence="2" id="KW-0813">Transport</keyword>
<dbReference type="InterPro" id="IPR013011">
    <property type="entry name" value="PTS_EIIB_2"/>
</dbReference>
<dbReference type="SUPFAM" id="SSF52794">
    <property type="entry name" value="PTS system IIB component-like"/>
    <property type="match status" value="1"/>
</dbReference>
<dbReference type="Pfam" id="PF02302">
    <property type="entry name" value="PTS_IIB"/>
    <property type="match status" value="1"/>
</dbReference>
<dbReference type="Gene3D" id="3.40.50.2300">
    <property type="match status" value="1"/>
</dbReference>
<evidence type="ECO:0000313" key="8">
    <source>
        <dbReference type="EMBL" id="MDO8105654.1"/>
    </source>
</evidence>
<dbReference type="InterPro" id="IPR050893">
    <property type="entry name" value="Sugar_PTS"/>
</dbReference>
<keyword evidence="5" id="KW-0808">Transferase</keyword>
<dbReference type="InterPro" id="IPR036095">
    <property type="entry name" value="PTS_EIIB-like_sf"/>
</dbReference>
<sequence>MTTIDPGTVKKLVVACDAGMGSSAMLAGTLKKQLAKDGITVEHTAVAGIPADADIVLTHAGLLDRARGVAGSTPVVPFNLFLGDPAVTKVVNGLKSGQPFDV</sequence>
<evidence type="ECO:0000256" key="1">
    <source>
        <dbReference type="ARBA" id="ARBA00002434"/>
    </source>
</evidence>
<dbReference type="Proteomes" id="UP001232536">
    <property type="component" value="Unassembled WGS sequence"/>
</dbReference>
<protein>
    <submittedName>
        <fullName evidence="8">PTS lactose transporter subunit IIB</fullName>
    </submittedName>
</protein>
<evidence type="ECO:0000256" key="4">
    <source>
        <dbReference type="ARBA" id="ARBA00022597"/>
    </source>
</evidence>
<evidence type="ECO:0000256" key="5">
    <source>
        <dbReference type="ARBA" id="ARBA00022679"/>
    </source>
</evidence>